<keyword evidence="4" id="KW-0206">Cytoskeleton</keyword>
<keyword evidence="5" id="KW-0966">Cell projection</keyword>
<dbReference type="Pfam" id="PF14892">
    <property type="entry name" value="PIRC1_2"/>
    <property type="match status" value="1"/>
</dbReference>
<organism evidence="7 8">
    <name type="scientific">Rotaria socialis</name>
    <dbReference type="NCBI Taxonomy" id="392032"/>
    <lineage>
        <taxon>Eukaryota</taxon>
        <taxon>Metazoa</taxon>
        <taxon>Spiralia</taxon>
        <taxon>Gnathifera</taxon>
        <taxon>Rotifera</taxon>
        <taxon>Eurotatoria</taxon>
        <taxon>Bdelloidea</taxon>
        <taxon>Philodinida</taxon>
        <taxon>Philodinidae</taxon>
        <taxon>Rotaria</taxon>
    </lineage>
</organism>
<evidence type="ECO:0000313" key="8">
    <source>
        <dbReference type="Proteomes" id="UP000663825"/>
    </source>
</evidence>
<comment type="similarity">
    <text evidence="6">Belongs to the PIERCE1 family.</text>
</comment>
<evidence type="ECO:0000256" key="1">
    <source>
        <dbReference type="ARBA" id="ARBA00004138"/>
    </source>
</evidence>
<dbReference type="EMBL" id="CAJNXB010000958">
    <property type="protein sequence ID" value="CAF3117436.1"/>
    <property type="molecule type" value="Genomic_DNA"/>
</dbReference>
<gene>
    <name evidence="7" type="ORF">TIS948_LOCUS7801</name>
</gene>
<dbReference type="Proteomes" id="UP000663825">
    <property type="component" value="Unassembled WGS sequence"/>
</dbReference>
<protein>
    <submittedName>
        <fullName evidence="7">Uncharacterized protein</fullName>
    </submittedName>
</protein>
<dbReference type="InterPro" id="IPR026507">
    <property type="entry name" value="PIRC1/2"/>
</dbReference>
<comment type="caution">
    <text evidence="7">The sequence shown here is derived from an EMBL/GenBank/DDBJ whole genome shotgun (WGS) entry which is preliminary data.</text>
</comment>
<evidence type="ECO:0000256" key="6">
    <source>
        <dbReference type="ARBA" id="ARBA00038014"/>
    </source>
</evidence>
<name>A0A817NPF5_9BILA</name>
<dbReference type="AlphaFoldDB" id="A0A817NPF5"/>
<evidence type="ECO:0000256" key="3">
    <source>
        <dbReference type="ARBA" id="ARBA00022490"/>
    </source>
</evidence>
<keyword evidence="3" id="KW-0963">Cytoplasm</keyword>
<comment type="subcellular location">
    <subcellularLocation>
        <location evidence="1">Cell projection</location>
        <location evidence="1">Cilium</location>
    </subcellularLocation>
    <subcellularLocation>
        <location evidence="2">Cytoplasm</location>
        <location evidence="2">Cytoskeleton</location>
    </subcellularLocation>
</comment>
<reference evidence="7" key="1">
    <citation type="submission" date="2021-02" db="EMBL/GenBank/DDBJ databases">
        <authorList>
            <person name="Nowell W R."/>
        </authorList>
    </citation>
    <scope>NUCLEOTIDE SEQUENCE</scope>
</reference>
<proteinExistence type="inferred from homology"/>
<evidence type="ECO:0000256" key="5">
    <source>
        <dbReference type="ARBA" id="ARBA00023273"/>
    </source>
</evidence>
<evidence type="ECO:0000256" key="4">
    <source>
        <dbReference type="ARBA" id="ARBA00023212"/>
    </source>
</evidence>
<dbReference type="OrthoDB" id="546383at2759"/>
<accession>A0A817NPF5</accession>
<dbReference type="PANTHER" id="PTHR20899:SF1">
    <property type="entry name" value="PIERCER OF MICROTUBULE WALL 1 PROTEIN"/>
    <property type="match status" value="1"/>
</dbReference>
<sequence length="571" mass="66184">MYNSYSQYGLNAPLPKYSEVGPDGSILYQSDQVPTYASTTYLQPHGAVHRSQLDMTDVRTSDYYRTFDIPERFDRPSWWQGYTKVESHPFYRTTNQEYGAYKPEVHTMPSVYRFQPHSFTSIRSIGGNFRRNGFNTSTISLVPKEVPRGTLPISLGSPRQANPFIDAALVFYTEYSIDFISILKIHFGLVCHRIRPDQVVFLKLQDDHNAPCQIQLFLSYFRVEQFTRLRSLTLTLDVSDSGTQIFLNLDKLSSLESLSLMSYETNGFYFARRYDNDIDVTQQDNTILVKILIKRVRPASMSTQKTHWSTREVICLSLIQQLRSLNIQLTTVLFDIEDPRRLPNLYKLILLNESKSLVNEGIVPNSSLSMDTIELLLSKLPQLRHLVLTGPANGNIANGHCWEILAMNLISFDFKFIIEVDRIDLVLESFRSWSWIEHKRWYIAYKEHCLLTVPYCTGITVKLPLHPPIYSTAPDNTLFYEHINHLILSEMSEEDLHHFHHVKLLDFRSSIPLEILQMKIDLNRVDCLILHSSIEPSLAVLIPLVMPLLKVIGLYCNMKEFLENARHMYYH</sequence>
<evidence type="ECO:0000313" key="7">
    <source>
        <dbReference type="EMBL" id="CAF3117436.1"/>
    </source>
</evidence>
<dbReference type="PANTHER" id="PTHR20899">
    <property type="entry name" value="PIERCE HOMOLOG"/>
    <property type="match status" value="1"/>
</dbReference>
<evidence type="ECO:0000256" key="2">
    <source>
        <dbReference type="ARBA" id="ARBA00004245"/>
    </source>
</evidence>
<dbReference type="GO" id="GO:0035082">
    <property type="term" value="P:axoneme assembly"/>
    <property type="evidence" value="ECO:0007669"/>
    <property type="project" value="InterPro"/>
</dbReference>
<dbReference type="GO" id="GO:0005879">
    <property type="term" value="C:axonemal microtubule"/>
    <property type="evidence" value="ECO:0007669"/>
    <property type="project" value="InterPro"/>
</dbReference>